<evidence type="ECO:0000256" key="16">
    <source>
        <dbReference type="ARBA" id="ARBA00036481"/>
    </source>
</evidence>
<comment type="catalytic activity">
    <reaction evidence="13">
        <text>a beta-D-galactosyl-(1-&gt;4)-N-acetyl-beta-D-glucosaminyl derivative + GDP-beta-L-fucose = a beta-D-galactosyl-(1-&gt;4)-[alpha-L-fucosyl-(1-&gt;3)]-N-acetyl-beta-D-glucosaminyl derivative + GDP + H(+)</text>
        <dbReference type="Rhea" id="RHEA:14257"/>
        <dbReference type="ChEBI" id="CHEBI:15378"/>
        <dbReference type="ChEBI" id="CHEBI:57273"/>
        <dbReference type="ChEBI" id="CHEBI:58189"/>
        <dbReference type="ChEBI" id="CHEBI:133507"/>
        <dbReference type="ChEBI" id="CHEBI:137941"/>
        <dbReference type="EC" id="2.4.1.152"/>
    </reaction>
    <physiologicalReaction direction="left-to-right" evidence="13">
        <dbReference type="Rhea" id="RHEA:14258"/>
    </physiologicalReaction>
</comment>
<dbReference type="UniPathway" id="UPA00378"/>
<name>A0A7N4NSZ1_SARHA</name>
<reference evidence="22 23" key="1">
    <citation type="journal article" date="2011" name="Proc. Natl. Acad. Sci. U.S.A.">
        <title>Genetic diversity and population structure of the endangered marsupial Sarcophilus harrisii (Tasmanian devil).</title>
        <authorList>
            <person name="Miller W."/>
            <person name="Hayes V.M."/>
            <person name="Ratan A."/>
            <person name="Petersen D.C."/>
            <person name="Wittekindt N.E."/>
            <person name="Miller J."/>
            <person name="Walenz B."/>
            <person name="Knight J."/>
            <person name="Qi J."/>
            <person name="Zhao F."/>
            <person name="Wang Q."/>
            <person name="Bedoya-Reina O.C."/>
            <person name="Katiyar N."/>
            <person name="Tomsho L.P."/>
            <person name="Kasson L.M."/>
            <person name="Hardie R.A."/>
            <person name="Woodbridge P."/>
            <person name="Tindall E.A."/>
            <person name="Bertelsen M.F."/>
            <person name="Dixon D."/>
            <person name="Pyecroft S."/>
            <person name="Helgen K.M."/>
            <person name="Lesk A.M."/>
            <person name="Pringle T.H."/>
            <person name="Patterson N."/>
            <person name="Zhang Y."/>
            <person name="Kreiss A."/>
            <person name="Woods G.M."/>
            <person name="Jones M.E."/>
            <person name="Schuster S.C."/>
        </authorList>
    </citation>
    <scope>NUCLEOTIDE SEQUENCE [LARGE SCALE GENOMIC DNA]</scope>
</reference>
<dbReference type="OrthoDB" id="427096at2759"/>
<dbReference type="GO" id="GO:0009986">
    <property type="term" value="C:cell surface"/>
    <property type="evidence" value="ECO:0007669"/>
    <property type="project" value="Ensembl"/>
</dbReference>
<evidence type="ECO:0000256" key="7">
    <source>
        <dbReference type="ARBA" id="ARBA00022968"/>
    </source>
</evidence>
<dbReference type="AlphaFoldDB" id="A0A7N4NSZ1"/>
<dbReference type="GO" id="GO:1903238">
    <property type="term" value="P:positive regulation of leukocyte tethering or rolling"/>
    <property type="evidence" value="ECO:0007669"/>
    <property type="project" value="Ensembl"/>
</dbReference>
<evidence type="ECO:0000256" key="1">
    <source>
        <dbReference type="ARBA" id="ARBA00004447"/>
    </source>
</evidence>
<keyword evidence="10 18" id="KW-0472">Membrane</keyword>
<feature type="domain" description="Fucosyltransferase N-terminal" evidence="21">
    <location>
        <begin position="159"/>
        <end position="291"/>
    </location>
</feature>
<dbReference type="RefSeq" id="XP_031816883.1">
    <property type="nucleotide sequence ID" value="XM_031961023.1"/>
</dbReference>
<dbReference type="InterPro" id="IPR038577">
    <property type="entry name" value="GT10-like_C_sf"/>
</dbReference>
<dbReference type="InParanoid" id="A0A7N4NSZ1"/>
<dbReference type="CTD" id="2526"/>
<dbReference type="KEGG" id="shr:100922039"/>
<dbReference type="InterPro" id="IPR031481">
    <property type="entry name" value="Glyco_tran_10_N"/>
</dbReference>
<dbReference type="GO" id="GO:0006954">
    <property type="term" value="P:inflammatory response"/>
    <property type="evidence" value="ECO:0007669"/>
    <property type="project" value="UniProtKB-KW"/>
</dbReference>
<comment type="pathway">
    <text evidence="2">Protein modification; protein glycosylation.</text>
</comment>
<comment type="catalytic activity">
    <reaction evidence="15">
        <text>an alpha-Neu5Ac-(2-&gt;3)-beta-D-Gal-(1-&gt;4)-beta-D-GlcNAc-(1-&gt;3)-beta-D-Gal-(1-&gt;4)-beta-D-GlcNAc derivative + GDP-beta-L-fucose = an alpha-Neu5Ac-(2-&gt;3)-beta-D-Gal-(1-&gt;4)-beta-D-GlcNAc-(1-&gt;3)-beta-D-Gal-(1-&gt;4)-[alpha-L-Fuc-(1-&gt;3)]-beta-D-GlcNAc derivative + GDP + H(+)</text>
        <dbReference type="Rhea" id="RHEA:68044"/>
        <dbReference type="ChEBI" id="CHEBI:15378"/>
        <dbReference type="ChEBI" id="CHEBI:57273"/>
        <dbReference type="ChEBI" id="CHEBI:58189"/>
        <dbReference type="ChEBI" id="CHEBI:145343"/>
        <dbReference type="ChEBI" id="CHEBI:176900"/>
    </reaction>
    <physiologicalReaction direction="left-to-right" evidence="15">
        <dbReference type="Rhea" id="RHEA:68045"/>
    </physiologicalReaction>
</comment>
<evidence type="ECO:0000256" key="17">
    <source>
        <dbReference type="ARBA" id="ARBA00046186"/>
    </source>
</evidence>
<keyword evidence="23" id="KW-1185">Reference proteome</keyword>
<evidence type="ECO:0000256" key="14">
    <source>
        <dbReference type="ARBA" id="ARBA00035849"/>
    </source>
</evidence>
<feature type="domain" description="Fucosyltransferase C-terminal" evidence="20">
    <location>
        <begin position="311"/>
        <end position="487"/>
    </location>
</feature>
<evidence type="ECO:0000313" key="23">
    <source>
        <dbReference type="Proteomes" id="UP000007648"/>
    </source>
</evidence>
<sequence>MWRSLSPSGRVWGGAGPEREAHLSLAGAPGGEQEVWCLESGHGPLPPPGSQQLEGELPRRARRRTELQQYESRYPSPQPLDPGRTTAAAAPSRPSPPMYASWSGRQRGRRGGLGLPGRAWLLITTWLLVLFSALAFYFSLGQLPQLPWTYLRPSAPPRPVTVLMWWEPFGGQGKSSPAPDCQRLFNLNGCLLLTDRSAYWEAHAVLFHHRDLVRTLDWPPPQSELGDGLDPDTATVGAASSGRPDRPPGQRWIWMNFESPTNSPRLESLDGSLFNWTLSYRADSDIFVPYGYLYPRSNPEEQPSGLIPSLARKHRLVAWVVSHWNEDQARVKYYRELSQHVEVDVFGQGGPGQPVPELGLLHTVARYKFYLSFENSQHLDYITEKLWRNAFLAGTVPVVLGPSRANYERFVPRNSFIHVDDFPHAAALATYLRFLDRNPNEYKRYFDWRRRYAVHTLSFWDEPWCRTCQALQSAGDQQKKINNLAAWFQR</sequence>
<keyword evidence="9 18" id="KW-0333">Golgi apparatus</keyword>
<reference evidence="22" key="2">
    <citation type="submission" date="2025-08" db="UniProtKB">
        <authorList>
            <consortium name="Ensembl"/>
        </authorList>
    </citation>
    <scope>IDENTIFICATION</scope>
</reference>
<dbReference type="Proteomes" id="UP000007648">
    <property type="component" value="Unassembled WGS sequence"/>
</dbReference>
<dbReference type="Ensembl" id="ENSSHAT00000045533.1">
    <property type="protein sequence ID" value="ENSSHAP00000026715.1"/>
    <property type="gene ID" value="ENSSHAG00000032130.1"/>
</dbReference>
<keyword evidence="6 18" id="KW-0812">Transmembrane</keyword>
<keyword evidence="5 18" id="KW-0808">Transferase</keyword>
<evidence type="ECO:0000313" key="22">
    <source>
        <dbReference type="Ensembl" id="ENSSHAP00000026715.1"/>
    </source>
</evidence>
<evidence type="ECO:0000256" key="11">
    <source>
        <dbReference type="ARBA" id="ARBA00023180"/>
    </source>
</evidence>
<evidence type="ECO:0000256" key="2">
    <source>
        <dbReference type="ARBA" id="ARBA00004922"/>
    </source>
</evidence>
<dbReference type="Pfam" id="PF17039">
    <property type="entry name" value="Glyco_tran_10_N"/>
    <property type="match status" value="1"/>
</dbReference>
<dbReference type="GO" id="GO:0071944">
    <property type="term" value="C:cell periphery"/>
    <property type="evidence" value="ECO:0007669"/>
    <property type="project" value="Ensembl"/>
</dbReference>
<dbReference type="Pfam" id="PF00852">
    <property type="entry name" value="Glyco_transf_10"/>
    <property type="match status" value="1"/>
</dbReference>
<organism evidence="22 23">
    <name type="scientific">Sarcophilus harrisii</name>
    <name type="common">Tasmanian devil</name>
    <name type="synonym">Sarcophilus laniarius</name>
    <dbReference type="NCBI Taxonomy" id="9305"/>
    <lineage>
        <taxon>Eukaryota</taxon>
        <taxon>Metazoa</taxon>
        <taxon>Chordata</taxon>
        <taxon>Craniata</taxon>
        <taxon>Vertebrata</taxon>
        <taxon>Euteleostomi</taxon>
        <taxon>Mammalia</taxon>
        <taxon>Metatheria</taxon>
        <taxon>Dasyuromorphia</taxon>
        <taxon>Dasyuridae</taxon>
        <taxon>Sarcophilus</taxon>
    </lineage>
</organism>
<evidence type="ECO:0000256" key="9">
    <source>
        <dbReference type="ARBA" id="ARBA00023034"/>
    </source>
</evidence>
<keyword evidence="4 18" id="KW-0328">Glycosyltransferase</keyword>
<dbReference type="PANTHER" id="PTHR11929:SF132">
    <property type="entry name" value="ALPHA-(1,3)-FUCOSYLTRANSFERASE 4"/>
    <property type="match status" value="1"/>
</dbReference>
<evidence type="ECO:0000256" key="4">
    <source>
        <dbReference type="ARBA" id="ARBA00022676"/>
    </source>
</evidence>
<accession>A0A7N4NSZ1</accession>
<feature type="transmembrane region" description="Helical" evidence="18">
    <location>
        <begin position="119"/>
        <end position="140"/>
    </location>
</feature>
<evidence type="ECO:0000256" key="12">
    <source>
        <dbReference type="ARBA" id="ARBA00023198"/>
    </source>
</evidence>
<comment type="function">
    <text evidence="17">Catalyzes alpha(1-&gt;3) linkage of fucosyl moiety transferred from GDP-beta-L-fucose to N-acetyl glucosamine (GlcNAc) within type 2 lactosamine (LacNAc, Gal-beta(1-&gt;4)GlcNAc) glycan attached to N- or O-linked glycoproteins. Robustly fucosylates nonsialylated distal LacNAc unit of the polylactosamine chain to form Lewis X antigen (CD15), a glycan determinant known to mediate important cellular functions in development and immunity. Fucosylates with lower efficiency sialylated LacNAc acceptors to form sialyl Lewis X and 6-sulfo sialyl Lewis X determinants that serve as recognition epitopes for C-type lectins. Together with FUT7 contributes to SELE, SELL and SELP selectin ligand biosynthesis and selectin-dependent lymphocyte homing, leukocyte migration and blood leukocyte homeostasis. In a cell type specific manner, may also fucosylate the internal LacNAc unit of the polylactosamine chain to form VIM-2 antigen that serves as recognition epitope for SELE.</text>
</comment>
<dbReference type="GeneID" id="100922039"/>
<feature type="region of interest" description="Disordered" evidence="19">
    <location>
        <begin position="223"/>
        <end position="250"/>
    </location>
</feature>
<reference evidence="22" key="3">
    <citation type="submission" date="2025-09" db="UniProtKB">
        <authorList>
            <consortium name="Ensembl"/>
        </authorList>
    </citation>
    <scope>IDENTIFICATION</scope>
</reference>
<evidence type="ECO:0000256" key="13">
    <source>
        <dbReference type="ARBA" id="ARBA00029329"/>
    </source>
</evidence>
<dbReference type="FunCoup" id="A0A7N4NSZ1">
    <property type="interactions" value="1073"/>
</dbReference>
<evidence type="ECO:0000256" key="15">
    <source>
        <dbReference type="ARBA" id="ARBA00036234"/>
    </source>
</evidence>
<comment type="catalytic activity">
    <reaction evidence="16">
        <text>an N-acetyl-alpha-neuraminyl-(2-&gt;3)-beta-D-galactosyl-(1-&gt;4)-N-acetyl-beta-D-glucosaminyl derivative + GDP-beta-L-fucose = an alpha-Neu5Ac-(2-&gt;3)-beta-D-Gal-(1-&gt;4)-[alpha-L-Fuc-(1-&gt;3)]-beta-D-GlcNAc derivative + GDP + H(+)</text>
        <dbReference type="Rhea" id="RHEA:56076"/>
        <dbReference type="ChEBI" id="CHEBI:15378"/>
        <dbReference type="ChEBI" id="CHEBI:57273"/>
        <dbReference type="ChEBI" id="CHEBI:58189"/>
        <dbReference type="ChEBI" id="CHEBI:136545"/>
        <dbReference type="ChEBI" id="CHEBI:139509"/>
    </reaction>
    <physiologicalReaction direction="left-to-right" evidence="16">
        <dbReference type="Rhea" id="RHEA:56077"/>
    </physiologicalReaction>
</comment>
<dbReference type="GO" id="GO:0009311">
    <property type="term" value="P:oligosaccharide metabolic process"/>
    <property type="evidence" value="ECO:0007669"/>
    <property type="project" value="Ensembl"/>
</dbReference>
<keyword evidence="7" id="KW-0735">Signal-anchor</keyword>
<dbReference type="EC" id="2.4.1.-" evidence="18"/>
<dbReference type="InterPro" id="IPR055270">
    <property type="entry name" value="Glyco_tran_10_C"/>
</dbReference>
<dbReference type="GO" id="GO:0032580">
    <property type="term" value="C:Golgi cisterna membrane"/>
    <property type="evidence" value="ECO:0007669"/>
    <property type="project" value="UniProtKB-SubCell"/>
</dbReference>
<keyword evidence="8 18" id="KW-1133">Transmembrane helix</keyword>
<dbReference type="InterPro" id="IPR001503">
    <property type="entry name" value="Glyco_trans_10"/>
</dbReference>
<comment type="similarity">
    <text evidence="3 18">Belongs to the glycosyltransferase 10 family.</text>
</comment>
<protein>
    <recommendedName>
        <fullName evidence="18">Fucosyltransferase</fullName>
        <ecNumber evidence="18">2.4.1.-</ecNumber>
    </recommendedName>
</protein>
<evidence type="ECO:0000256" key="18">
    <source>
        <dbReference type="RuleBase" id="RU003832"/>
    </source>
</evidence>
<dbReference type="PANTHER" id="PTHR11929">
    <property type="entry name" value="ALPHA- 1,3 -FUCOSYLTRANSFERASE"/>
    <property type="match status" value="1"/>
</dbReference>
<dbReference type="GO" id="GO:0017083">
    <property type="term" value="F:4-galactosyl-N-acetylglucosaminide 3-alpha-L-fucosyltransferase activity"/>
    <property type="evidence" value="ECO:0007669"/>
    <property type="project" value="UniProtKB-EC"/>
</dbReference>
<evidence type="ECO:0000256" key="5">
    <source>
        <dbReference type="ARBA" id="ARBA00022679"/>
    </source>
</evidence>
<comment type="subcellular location">
    <subcellularLocation>
        <location evidence="1 18">Golgi apparatus</location>
        <location evidence="1 18">Golgi stack membrane</location>
        <topology evidence="1 18">Single-pass type II membrane protein</topology>
    </subcellularLocation>
</comment>
<gene>
    <name evidence="22" type="primary">FUT4</name>
</gene>
<evidence type="ECO:0000256" key="8">
    <source>
        <dbReference type="ARBA" id="ARBA00022989"/>
    </source>
</evidence>
<dbReference type="GO" id="GO:0005802">
    <property type="term" value="C:trans-Golgi network"/>
    <property type="evidence" value="ECO:0007669"/>
    <property type="project" value="Ensembl"/>
</dbReference>
<dbReference type="SUPFAM" id="SSF53756">
    <property type="entry name" value="UDP-Glycosyltransferase/glycogen phosphorylase"/>
    <property type="match status" value="1"/>
</dbReference>
<dbReference type="Gene3D" id="3.40.50.11660">
    <property type="entry name" value="Glycosyl transferase family 10, C-terminal domain"/>
    <property type="match status" value="1"/>
</dbReference>
<dbReference type="GO" id="GO:1902624">
    <property type="term" value="P:positive regulation of neutrophil migration"/>
    <property type="evidence" value="ECO:0007669"/>
    <property type="project" value="Ensembl"/>
</dbReference>
<evidence type="ECO:0000256" key="6">
    <source>
        <dbReference type="ARBA" id="ARBA00022692"/>
    </source>
</evidence>
<evidence type="ECO:0000259" key="20">
    <source>
        <dbReference type="Pfam" id="PF00852"/>
    </source>
</evidence>
<dbReference type="FunFam" id="3.40.50.11660:FF:000001">
    <property type="entry name" value="alpha-(1,3)-fucosyltransferase 9"/>
    <property type="match status" value="1"/>
</dbReference>
<evidence type="ECO:0000256" key="3">
    <source>
        <dbReference type="ARBA" id="ARBA00008919"/>
    </source>
</evidence>
<keyword evidence="11" id="KW-0325">Glycoprotein</keyword>
<proteinExistence type="inferred from homology"/>
<dbReference type="GeneTree" id="ENSGT00940000162506"/>
<keyword evidence="12" id="KW-0395">Inflammatory response</keyword>
<evidence type="ECO:0000256" key="19">
    <source>
        <dbReference type="SAM" id="MobiDB-lite"/>
    </source>
</evidence>
<feature type="region of interest" description="Disordered" evidence="19">
    <location>
        <begin position="1"/>
        <end position="106"/>
    </location>
</feature>
<evidence type="ECO:0000256" key="10">
    <source>
        <dbReference type="ARBA" id="ARBA00023136"/>
    </source>
</evidence>
<comment type="catalytic activity">
    <reaction evidence="14">
        <text>an alpha-Neu5Ac-(2-&gt;3)-beta-D-Gal-(1-&gt;4)-beta-D-GlcNAc6S derivative + GDP-beta-L-fucose = an alpha-Neu5Ac-(2-&gt;3)-beta-D-Gal-(1-&gt;4)-[alpha-L-Fuc-(1-&gt;3)]-beta-D-GlcNAc6S derivative + GDP + H(+)</text>
        <dbReference type="Rhea" id="RHEA:62004"/>
        <dbReference type="ChEBI" id="CHEBI:15378"/>
        <dbReference type="ChEBI" id="CHEBI:57273"/>
        <dbReference type="ChEBI" id="CHEBI:58189"/>
        <dbReference type="ChEBI" id="CHEBI:145344"/>
        <dbReference type="ChEBI" id="CHEBI:145345"/>
    </reaction>
    <physiologicalReaction direction="left-to-right" evidence="14">
        <dbReference type="Rhea" id="RHEA:62005"/>
    </physiologicalReaction>
</comment>
<evidence type="ECO:0000259" key="21">
    <source>
        <dbReference type="Pfam" id="PF17039"/>
    </source>
</evidence>
<dbReference type="GO" id="GO:0097022">
    <property type="term" value="P:lymphocyte migration into lymph node"/>
    <property type="evidence" value="ECO:0007669"/>
    <property type="project" value="Ensembl"/>
</dbReference>